<dbReference type="Gene3D" id="3.40.50.2000">
    <property type="entry name" value="Glycogen Phosphorylase B"/>
    <property type="match status" value="2"/>
</dbReference>
<reference evidence="1" key="2">
    <citation type="submission" date="2021-03" db="EMBL/GenBank/DDBJ databases">
        <authorList>
            <person name="Valentovich L.N."/>
            <person name="Akhremchuk A.E."/>
            <person name="Miamin V.E."/>
        </authorList>
    </citation>
    <scope>NUCLEOTIDE SEQUENCE</scope>
    <source>
        <strain evidence="1">3prime</strain>
    </source>
</reference>
<sequence length="380" mass="42588">MNVNGFRILMVSHVSPDSIYGAGSSLRQHMELMGRHHLSLFSPIHRKVSRVGKGVAVISFFSPITYNYDVRLAFFRRFILSWGSRCAFWASSPWVFYRLVRLSPDIIHLNSLVLSDFLLLLRAYRLFKRVAVVSHVREMLATQISAYQKYLMGTCDHFIFIDKAVQQRFSEVLGGEHKFDIVQNPFKGAKATERLPREIAALKEAGRVVFAIAGRIENGKGVLEICSHFLSQAPTNAALLIVGGGSTGCIDQLRTFVERSNGTIVYLGQVTDLQSTGFFGEIDFLIRGEPFFCTGRTVYESLYSGSNVIVPALSGDLEGDELLVEFKDKVFCYPPGDFASLMMLVKRLSGGAESTRNRCVRDNYENYVASLNAIYSRVVK</sequence>
<dbReference type="EMBL" id="CP072011">
    <property type="protein sequence ID" value="QTH16008.1"/>
    <property type="molecule type" value="Genomic_DNA"/>
</dbReference>
<dbReference type="PANTHER" id="PTHR45947">
    <property type="entry name" value="SULFOQUINOVOSYL TRANSFERASE SQD2"/>
    <property type="match status" value="1"/>
</dbReference>
<organism evidence="1 2">
    <name type="scientific">Pseudomonas corrugata</name>
    <dbReference type="NCBI Taxonomy" id="47879"/>
    <lineage>
        <taxon>Bacteria</taxon>
        <taxon>Pseudomonadati</taxon>
        <taxon>Pseudomonadota</taxon>
        <taxon>Gammaproteobacteria</taxon>
        <taxon>Pseudomonadales</taxon>
        <taxon>Pseudomonadaceae</taxon>
        <taxon>Pseudomonas</taxon>
    </lineage>
</organism>
<dbReference type="PANTHER" id="PTHR45947:SF3">
    <property type="entry name" value="SULFOQUINOVOSYL TRANSFERASE SQD2"/>
    <property type="match status" value="1"/>
</dbReference>
<evidence type="ECO:0000313" key="1">
    <source>
        <dbReference type="EMBL" id="QTH16008.1"/>
    </source>
</evidence>
<gene>
    <name evidence="1" type="ORF">C4C32_08940</name>
</gene>
<keyword evidence="1" id="KW-0808">Transferase</keyword>
<reference evidence="1" key="1">
    <citation type="book" date="2019" name="MICROBIAL BIOTECHNOLOGY" publisher="Unknown Publisher">
        <title>Optimization of recombineering for directed mutagenesis of bacteria Pseudomonas corrugata 3'.</title>
        <authorList>
            <person name="Buinitskaja S.V."/>
            <person name="Pilipenok N."/>
            <person name="Valentovich L.N."/>
        </authorList>
    </citation>
    <scope>NUCLEOTIDE SEQUENCE</scope>
    <source>
        <strain evidence="1">3prime</strain>
    </source>
</reference>
<dbReference type="AlphaFoldDB" id="A0A8B6UVT1"/>
<protein>
    <submittedName>
        <fullName evidence="1">Glycosyltransferase family 4 protein</fullName>
    </submittedName>
</protein>
<name>A0A8B6UVT1_9PSED</name>
<dbReference type="InterPro" id="IPR050194">
    <property type="entry name" value="Glycosyltransferase_grp1"/>
</dbReference>
<dbReference type="Proteomes" id="UP000663914">
    <property type="component" value="Chromosome"/>
</dbReference>
<evidence type="ECO:0000313" key="2">
    <source>
        <dbReference type="Proteomes" id="UP000663914"/>
    </source>
</evidence>
<dbReference type="GO" id="GO:0016757">
    <property type="term" value="F:glycosyltransferase activity"/>
    <property type="evidence" value="ECO:0007669"/>
    <property type="project" value="TreeGrafter"/>
</dbReference>
<dbReference type="RefSeq" id="WP_208555473.1">
    <property type="nucleotide sequence ID" value="NZ_CP072011.1"/>
</dbReference>
<proteinExistence type="predicted"/>
<accession>A0A8B6UVT1</accession>
<dbReference type="SUPFAM" id="SSF53756">
    <property type="entry name" value="UDP-Glycosyltransferase/glycogen phosphorylase"/>
    <property type="match status" value="1"/>
</dbReference>